<evidence type="ECO:0000256" key="5">
    <source>
        <dbReference type="ARBA" id="ARBA00023043"/>
    </source>
</evidence>
<feature type="repeat" description="ANK" evidence="7">
    <location>
        <begin position="70"/>
        <end position="91"/>
    </location>
</feature>
<dbReference type="SMART" id="SM00248">
    <property type="entry name" value="ANK"/>
    <property type="match status" value="4"/>
</dbReference>
<evidence type="ECO:0000256" key="6">
    <source>
        <dbReference type="ARBA" id="ARBA00023136"/>
    </source>
</evidence>
<evidence type="ECO:0000256" key="4">
    <source>
        <dbReference type="ARBA" id="ARBA00022989"/>
    </source>
</evidence>
<feature type="transmembrane region" description="Helical" evidence="8">
    <location>
        <begin position="401"/>
        <end position="424"/>
    </location>
</feature>
<organism evidence="10 11">
    <name type="scientific">Carpinus fangiana</name>
    <dbReference type="NCBI Taxonomy" id="176857"/>
    <lineage>
        <taxon>Eukaryota</taxon>
        <taxon>Viridiplantae</taxon>
        <taxon>Streptophyta</taxon>
        <taxon>Embryophyta</taxon>
        <taxon>Tracheophyta</taxon>
        <taxon>Spermatophyta</taxon>
        <taxon>Magnoliopsida</taxon>
        <taxon>eudicotyledons</taxon>
        <taxon>Gunneridae</taxon>
        <taxon>Pentapetalae</taxon>
        <taxon>rosids</taxon>
        <taxon>fabids</taxon>
        <taxon>Fagales</taxon>
        <taxon>Betulaceae</taxon>
        <taxon>Carpinus</taxon>
    </lineage>
</organism>
<evidence type="ECO:0000256" key="3">
    <source>
        <dbReference type="ARBA" id="ARBA00022737"/>
    </source>
</evidence>
<comment type="subcellular location">
    <subcellularLocation>
        <location evidence="1">Membrane</location>
        <topology evidence="1">Multi-pass membrane protein</topology>
    </subcellularLocation>
</comment>
<feature type="repeat" description="ANK" evidence="7">
    <location>
        <begin position="36"/>
        <end position="68"/>
    </location>
</feature>
<dbReference type="EMBL" id="CM017325">
    <property type="protein sequence ID" value="KAE8055895.1"/>
    <property type="molecule type" value="Genomic_DNA"/>
</dbReference>
<dbReference type="GO" id="GO:0005886">
    <property type="term" value="C:plasma membrane"/>
    <property type="evidence" value="ECO:0007669"/>
    <property type="project" value="TreeGrafter"/>
</dbReference>
<feature type="repeat" description="ANK" evidence="7">
    <location>
        <begin position="140"/>
        <end position="163"/>
    </location>
</feature>
<feature type="transmembrane region" description="Helical" evidence="8">
    <location>
        <begin position="317"/>
        <end position="334"/>
    </location>
</feature>
<dbReference type="Gene3D" id="1.25.40.20">
    <property type="entry name" value="Ankyrin repeat-containing domain"/>
    <property type="match status" value="1"/>
</dbReference>
<gene>
    <name evidence="10" type="ORF">FH972_012706</name>
</gene>
<dbReference type="PROSITE" id="PS50088">
    <property type="entry name" value="ANK_REPEAT"/>
    <property type="match status" value="3"/>
</dbReference>
<evidence type="ECO:0000256" key="8">
    <source>
        <dbReference type="SAM" id="Phobius"/>
    </source>
</evidence>
<dbReference type="Pfam" id="PF00023">
    <property type="entry name" value="Ank"/>
    <property type="match status" value="1"/>
</dbReference>
<name>A0A5N6R6Z8_9ROSI</name>
<dbReference type="Proteomes" id="UP000327013">
    <property type="component" value="Chromosome 5"/>
</dbReference>
<proteinExistence type="predicted"/>
<dbReference type="PANTHER" id="PTHR24186:SF38">
    <property type="entry name" value="ANKYRIN REPEAT FAMILY PROTEIN"/>
    <property type="match status" value="1"/>
</dbReference>
<dbReference type="InterPro" id="IPR026961">
    <property type="entry name" value="PGG_dom"/>
</dbReference>
<accession>A0A5N6R6Z8</accession>
<keyword evidence="3" id="KW-0677">Repeat</keyword>
<evidence type="ECO:0000313" key="10">
    <source>
        <dbReference type="EMBL" id="KAE8055895.1"/>
    </source>
</evidence>
<feature type="transmembrane region" description="Helical" evidence="8">
    <location>
        <begin position="430"/>
        <end position="457"/>
    </location>
</feature>
<evidence type="ECO:0000256" key="7">
    <source>
        <dbReference type="PROSITE-ProRule" id="PRU00023"/>
    </source>
</evidence>
<evidence type="ECO:0000313" key="11">
    <source>
        <dbReference type="Proteomes" id="UP000327013"/>
    </source>
</evidence>
<dbReference type="AlphaFoldDB" id="A0A5N6R6Z8"/>
<dbReference type="PROSITE" id="PS50297">
    <property type="entry name" value="ANK_REP_REGION"/>
    <property type="match status" value="2"/>
</dbReference>
<dbReference type="OrthoDB" id="20872at2759"/>
<dbReference type="SUPFAM" id="SSF48403">
    <property type="entry name" value="Ankyrin repeat"/>
    <property type="match status" value="1"/>
</dbReference>
<keyword evidence="4 8" id="KW-1133">Transmembrane helix</keyword>
<keyword evidence="2 8" id="KW-0812">Transmembrane</keyword>
<evidence type="ECO:0000256" key="2">
    <source>
        <dbReference type="ARBA" id="ARBA00022692"/>
    </source>
</evidence>
<keyword evidence="5 7" id="KW-0040">ANK repeat</keyword>
<evidence type="ECO:0000256" key="1">
    <source>
        <dbReference type="ARBA" id="ARBA00004141"/>
    </source>
</evidence>
<dbReference type="PANTHER" id="PTHR24186">
    <property type="entry name" value="PROTEIN PHOSPHATASE 1 REGULATORY SUBUNIT"/>
    <property type="match status" value="1"/>
</dbReference>
<dbReference type="Pfam" id="PF13962">
    <property type="entry name" value="PGG"/>
    <property type="match status" value="1"/>
</dbReference>
<evidence type="ECO:0000259" key="9">
    <source>
        <dbReference type="Pfam" id="PF13962"/>
    </source>
</evidence>
<dbReference type="Pfam" id="PF12796">
    <property type="entry name" value="Ank_2"/>
    <property type="match status" value="1"/>
</dbReference>
<reference evidence="10 11" key="1">
    <citation type="submission" date="2019-06" db="EMBL/GenBank/DDBJ databases">
        <title>A chromosomal-level reference genome of Carpinus fangiana (Coryloideae, Betulaceae).</title>
        <authorList>
            <person name="Yang X."/>
            <person name="Wang Z."/>
            <person name="Zhang L."/>
            <person name="Hao G."/>
            <person name="Liu J."/>
            <person name="Yang Y."/>
        </authorList>
    </citation>
    <scope>NUCLEOTIDE SEQUENCE [LARGE SCALE GENOMIC DNA]</scope>
    <source>
        <strain evidence="10">Cfa_2016G</strain>
        <tissue evidence="10">Leaf</tissue>
    </source>
</reference>
<protein>
    <recommendedName>
        <fullName evidence="9">PGG domain-containing protein</fullName>
    </recommendedName>
</protein>
<dbReference type="InterPro" id="IPR036770">
    <property type="entry name" value="Ankyrin_rpt-contain_sf"/>
</dbReference>
<feature type="domain" description="PGG" evidence="9">
    <location>
        <begin position="309"/>
        <end position="422"/>
    </location>
</feature>
<dbReference type="InterPro" id="IPR002110">
    <property type="entry name" value="Ankyrin_rpt"/>
</dbReference>
<sequence length="500" mass="55244">MDSRLVEAIKANDTSTLITFFQANEGGILEQRTADAMDTALHLACIEGHREIARILLMREATLALQYNTNGCTPLHLASMNGKLSVLEEFVLLAPASFYHATSEGHTVFHLAVIHGQYQALVYLVHTCNGTNLIHRQDNNGNTSLHLAVFGGHHQMAEFLISKTKEEINSRNFKGLTALDILDQAKNSAENRHLEATFVKAGGRRSIELLSRSPEVEKFTGHGGVNGGSEISIMNEFASSGCRSSPAGFSLGTSSRTSSPQQQVWETYKQESMFPTNLQQHKRVKKRHRERIGEFYNGHRNRQGEIYMEALQNARNTIILVAILIATVTFSAGISPPHGGGGDDQDRKREGTVVAAGRATAFKVFEMSNNIALFSSLSIVIVLVSIIPFRRKAQMTLLTVAHKVMWVSVAFMATAYVAATWVAMPQDEGTYLLFVILIVVSCGSLGVIFIGLAVKLVEHWLRKRKWRKQTRAIGARVADPDVESQNSDVESSYLQGYHSY</sequence>
<keyword evidence="11" id="KW-1185">Reference proteome</keyword>
<keyword evidence="6 8" id="KW-0472">Membrane</keyword>
<feature type="transmembrane region" description="Helical" evidence="8">
    <location>
        <begin position="371"/>
        <end position="389"/>
    </location>
</feature>